<dbReference type="NCBIfam" id="NF006600">
    <property type="entry name" value="PRK09140.1"/>
    <property type="match status" value="1"/>
</dbReference>
<comment type="pathway">
    <text evidence="1">Carbohydrate acid metabolism.</text>
</comment>
<dbReference type="AlphaFoldDB" id="A0A5M6IR61"/>
<sequence>MSLQTYMDRLPLIAILRGVTPEEVEPIGQALADAGFAIIEVPLNSPRPLESIARLHRIFGESVLVGAGTVTRPEDAAAVAAAGGRIAVMPHADTAVIRAAKAAGMACTPGIATPTEGFAALAAGADALKLFPAELMGPPVLKALRSVFPKGTAFLPVGGITPDTMHPYLAAGAAGFGLGSALYQPGFDAAAVAARARAFVASWQSLRAAPAA</sequence>
<organism evidence="6 7">
    <name type="scientific">Rhodovastum atsumiense</name>
    <dbReference type="NCBI Taxonomy" id="504468"/>
    <lineage>
        <taxon>Bacteria</taxon>
        <taxon>Pseudomonadati</taxon>
        <taxon>Pseudomonadota</taxon>
        <taxon>Alphaproteobacteria</taxon>
        <taxon>Acetobacterales</taxon>
        <taxon>Acetobacteraceae</taxon>
        <taxon>Rhodovastum</taxon>
    </lineage>
</organism>
<dbReference type="EC" id="4.1.2.21" evidence="6"/>
<keyword evidence="7" id="KW-1185">Reference proteome</keyword>
<dbReference type="PANTHER" id="PTHR30246">
    <property type="entry name" value="2-KETO-3-DEOXY-6-PHOSPHOGLUCONATE ALDOLASE"/>
    <property type="match status" value="1"/>
</dbReference>
<name>A0A5M6IR61_9PROT</name>
<evidence type="ECO:0000313" key="6">
    <source>
        <dbReference type="EMBL" id="KAA5610399.1"/>
    </source>
</evidence>
<comment type="subunit">
    <text evidence="3">Homotrimer.</text>
</comment>
<evidence type="ECO:0000256" key="4">
    <source>
        <dbReference type="ARBA" id="ARBA00023239"/>
    </source>
</evidence>
<dbReference type="CDD" id="cd00452">
    <property type="entry name" value="KDPG_aldolase"/>
    <property type="match status" value="1"/>
</dbReference>
<comment type="caution">
    <text evidence="6">The sequence shown here is derived from an EMBL/GenBank/DDBJ whole genome shotgun (WGS) entry which is preliminary data.</text>
</comment>
<evidence type="ECO:0000313" key="7">
    <source>
        <dbReference type="Proteomes" id="UP000325255"/>
    </source>
</evidence>
<evidence type="ECO:0000256" key="1">
    <source>
        <dbReference type="ARBA" id="ARBA00004761"/>
    </source>
</evidence>
<dbReference type="InterPro" id="IPR031338">
    <property type="entry name" value="KDPG/KHG_AS_2"/>
</dbReference>
<evidence type="ECO:0000256" key="3">
    <source>
        <dbReference type="ARBA" id="ARBA00011233"/>
    </source>
</evidence>
<gene>
    <name evidence="6" type="ORF">F1189_19430</name>
</gene>
<proteinExistence type="inferred from homology"/>
<dbReference type="OrthoDB" id="7204076at2"/>
<dbReference type="GO" id="GO:0008674">
    <property type="term" value="F:2-dehydro-3-deoxy-6-phosphogalactonate aldolase activity"/>
    <property type="evidence" value="ECO:0007669"/>
    <property type="project" value="UniProtKB-EC"/>
</dbReference>
<keyword evidence="4 6" id="KW-0456">Lyase</keyword>
<dbReference type="InterPro" id="IPR000887">
    <property type="entry name" value="Aldlse_KDPG_KHG"/>
</dbReference>
<dbReference type="Proteomes" id="UP000325255">
    <property type="component" value="Unassembled WGS sequence"/>
</dbReference>
<accession>A0A5M6IR61</accession>
<dbReference type="Pfam" id="PF01081">
    <property type="entry name" value="Aldolase"/>
    <property type="match status" value="1"/>
</dbReference>
<comment type="similarity">
    <text evidence="2">Belongs to the KHG/KDPG aldolase family.</text>
</comment>
<protein>
    <submittedName>
        <fullName evidence="6">2-dehydro-3-deoxy-6-phosphogalactonate aldolase</fullName>
        <ecNumber evidence="6">4.1.2.21</ecNumber>
    </submittedName>
</protein>
<dbReference type="EMBL" id="VWPK01000033">
    <property type="protein sequence ID" value="KAA5610399.1"/>
    <property type="molecule type" value="Genomic_DNA"/>
</dbReference>
<keyword evidence="5" id="KW-0119">Carbohydrate metabolism</keyword>
<dbReference type="Gene3D" id="3.20.20.70">
    <property type="entry name" value="Aldolase class I"/>
    <property type="match status" value="1"/>
</dbReference>
<dbReference type="PROSITE" id="PS00160">
    <property type="entry name" value="ALDOLASE_KDPG_KHG_2"/>
    <property type="match status" value="1"/>
</dbReference>
<evidence type="ECO:0000256" key="2">
    <source>
        <dbReference type="ARBA" id="ARBA00006906"/>
    </source>
</evidence>
<reference evidence="6 7" key="1">
    <citation type="submission" date="2019-09" db="EMBL/GenBank/DDBJ databases">
        <title>Genome sequence of Rhodovastum atsumiense, a diverse member of the Acetobacteraceae family of non-sulfur purple photosynthetic bacteria.</title>
        <authorList>
            <person name="Meyer T."/>
            <person name="Kyndt J."/>
        </authorList>
    </citation>
    <scope>NUCLEOTIDE SEQUENCE [LARGE SCALE GENOMIC DNA]</scope>
    <source>
        <strain evidence="6 7">DSM 21279</strain>
    </source>
</reference>
<evidence type="ECO:0000256" key="5">
    <source>
        <dbReference type="ARBA" id="ARBA00023277"/>
    </source>
</evidence>
<dbReference type="PANTHER" id="PTHR30246:SF1">
    <property type="entry name" value="2-DEHYDRO-3-DEOXY-6-PHOSPHOGALACTONATE ALDOLASE-RELATED"/>
    <property type="match status" value="1"/>
</dbReference>
<dbReference type="RefSeq" id="WP_150042529.1">
    <property type="nucleotide sequence ID" value="NZ_OW485601.1"/>
</dbReference>
<dbReference type="InterPro" id="IPR013785">
    <property type="entry name" value="Aldolase_TIM"/>
</dbReference>
<dbReference type="SUPFAM" id="SSF51569">
    <property type="entry name" value="Aldolase"/>
    <property type="match status" value="1"/>
</dbReference>